<dbReference type="AlphaFoldDB" id="A0A0W0VIE3"/>
<dbReference type="PATRIC" id="fig|45068.5.peg.2250"/>
<dbReference type="Proteomes" id="UP000054997">
    <property type="component" value="Unassembled WGS sequence"/>
</dbReference>
<name>A0A0W0VIE3_9GAMM</name>
<evidence type="ECO:0008006" key="3">
    <source>
        <dbReference type="Google" id="ProtNLM"/>
    </source>
</evidence>
<dbReference type="EMBL" id="LNYK01000033">
    <property type="protein sequence ID" value="KTD19896.1"/>
    <property type="molecule type" value="Genomic_DNA"/>
</dbReference>
<accession>A0A0W0VIE3</accession>
<organism evidence="1 2">
    <name type="scientific">Legionella londiniensis</name>
    <dbReference type="NCBI Taxonomy" id="45068"/>
    <lineage>
        <taxon>Bacteria</taxon>
        <taxon>Pseudomonadati</taxon>
        <taxon>Pseudomonadota</taxon>
        <taxon>Gammaproteobacteria</taxon>
        <taxon>Legionellales</taxon>
        <taxon>Legionellaceae</taxon>
        <taxon>Legionella</taxon>
    </lineage>
</organism>
<protein>
    <recommendedName>
        <fullName evidence="3">HEPN domain-containing protein</fullName>
    </recommendedName>
</protein>
<reference evidence="1 2" key="1">
    <citation type="submission" date="2015-11" db="EMBL/GenBank/DDBJ databases">
        <title>Genomic analysis of 38 Legionella species identifies large and diverse effector repertoires.</title>
        <authorList>
            <person name="Burstein D."/>
            <person name="Amaro F."/>
            <person name="Zusman T."/>
            <person name="Lifshitz Z."/>
            <person name="Cohen O."/>
            <person name="Gilbert J.A."/>
            <person name="Pupko T."/>
            <person name="Shuman H.A."/>
            <person name="Segal G."/>
        </authorList>
    </citation>
    <scope>NUCLEOTIDE SEQUENCE [LARGE SCALE GENOMIC DNA]</scope>
    <source>
        <strain evidence="1 2">ATCC 49505</strain>
    </source>
</reference>
<evidence type="ECO:0000313" key="1">
    <source>
        <dbReference type="EMBL" id="KTD19896.1"/>
    </source>
</evidence>
<proteinExistence type="predicted"/>
<sequence length="147" mass="17284">MQKYYLEPREMLHIAEQHANCALHLLSEDADIRAQDGLAHDALLPAISLLHLAVELTLKACLLYEHRQIRHYKKLSELVAANRGLHFSKVDLELIQTLGRQMAYRKGVDYDLWESREQQFIFCKQMSALYLRLLKQLPLELTDEYHR</sequence>
<keyword evidence="2" id="KW-1185">Reference proteome</keyword>
<evidence type="ECO:0000313" key="2">
    <source>
        <dbReference type="Proteomes" id="UP000054997"/>
    </source>
</evidence>
<dbReference type="STRING" id="45068.Llon_2068"/>
<dbReference type="OrthoDB" id="5651871at2"/>
<dbReference type="RefSeq" id="WP_058530022.1">
    <property type="nucleotide sequence ID" value="NZ_CAAAHZ010000011.1"/>
</dbReference>
<gene>
    <name evidence="1" type="ORF">Llon_2068</name>
</gene>
<comment type="caution">
    <text evidence="1">The sequence shown here is derived from an EMBL/GenBank/DDBJ whole genome shotgun (WGS) entry which is preliminary data.</text>
</comment>